<comment type="caution">
    <text evidence="1">The sequence shown here is derived from an EMBL/GenBank/DDBJ whole genome shotgun (WGS) entry which is preliminary data.</text>
</comment>
<organism evidence="1 2">
    <name type="scientific">Paenibacillus ehimensis</name>
    <dbReference type="NCBI Taxonomy" id="79264"/>
    <lineage>
        <taxon>Bacteria</taxon>
        <taxon>Bacillati</taxon>
        <taxon>Bacillota</taxon>
        <taxon>Bacilli</taxon>
        <taxon>Bacillales</taxon>
        <taxon>Paenibacillaceae</taxon>
        <taxon>Paenibacillus</taxon>
    </lineage>
</organism>
<reference evidence="1" key="1">
    <citation type="submission" date="2023-07" db="EMBL/GenBank/DDBJ databases">
        <authorList>
            <person name="Aktuganov G."/>
            <person name="Boyko T."/>
            <person name="Delegan Y."/>
            <person name="Galimzianova N."/>
            <person name="Gilvanova E."/>
            <person name="Korobov V."/>
            <person name="Kuzmina L."/>
            <person name="Melentiev A."/>
            <person name="Milman P."/>
            <person name="Ryabova A."/>
            <person name="Stupak E."/>
            <person name="Yasakov T."/>
            <person name="Zharikova N."/>
            <person name="Zhurenko E."/>
        </authorList>
    </citation>
    <scope>NUCLEOTIDE SEQUENCE</scope>
    <source>
        <strain evidence="1">IB-739</strain>
    </source>
</reference>
<name>A0ABT8V7L7_9BACL</name>
<sequence length="296" mass="32764">MKPLEGHIAVVAGATRGAGRGIAEMLGEAGATVYVTGRSSRGQLSDMGRTETIEETAELVTARGGRGIPVRVDHTVEEEVRALFEQVRREQDGRLDLLVNDVWGGDSLMEWGKTFWERPLADGLLMQRRAVHSHMITSYYGAPLLVANRRGLIVEITDGWDYRYRGNLYYSLAKISAIHLAKAMAEELRPHRVAAVAVTPGFLRSEAMLDHFGVTKDDWRDAAEKDPHFMMSETPHYVGRAVAALAADPRIMDKSGQALTSWGLSDEYGFADEDGSRPHWGNYAAEQGFYAETDKP</sequence>
<gene>
    <name evidence="1" type="ORF">Q3C12_10555</name>
</gene>
<keyword evidence="2" id="KW-1185">Reference proteome</keyword>
<dbReference type="InterPro" id="IPR036291">
    <property type="entry name" value="NAD(P)-bd_dom_sf"/>
</dbReference>
<dbReference type="InterPro" id="IPR002347">
    <property type="entry name" value="SDR_fam"/>
</dbReference>
<evidence type="ECO:0000313" key="2">
    <source>
        <dbReference type="Proteomes" id="UP001168883"/>
    </source>
</evidence>
<dbReference type="SUPFAM" id="SSF51735">
    <property type="entry name" value="NAD(P)-binding Rossmann-fold domains"/>
    <property type="match status" value="1"/>
</dbReference>
<dbReference type="Pfam" id="PF00106">
    <property type="entry name" value="adh_short"/>
    <property type="match status" value="1"/>
</dbReference>
<dbReference type="PANTHER" id="PTHR44147:SF2">
    <property type="entry name" value="DEHYDROGENASE_REDUCTASE SDR FAMILY MEMBER 1"/>
    <property type="match status" value="1"/>
</dbReference>
<dbReference type="RefSeq" id="WP_302878151.1">
    <property type="nucleotide sequence ID" value="NZ_JAUMKJ010000010.1"/>
</dbReference>
<protein>
    <submittedName>
        <fullName evidence="1">SDR family oxidoreductase</fullName>
    </submittedName>
</protein>
<dbReference type="PRINTS" id="PR00081">
    <property type="entry name" value="GDHRDH"/>
</dbReference>
<dbReference type="Proteomes" id="UP001168883">
    <property type="component" value="Unassembled WGS sequence"/>
</dbReference>
<dbReference type="NCBIfam" id="NF006159">
    <property type="entry name" value="PRK08303.1"/>
    <property type="match status" value="1"/>
</dbReference>
<dbReference type="Gene3D" id="3.40.50.720">
    <property type="entry name" value="NAD(P)-binding Rossmann-like Domain"/>
    <property type="match status" value="1"/>
</dbReference>
<accession>A0ABT8V7L7</accession>
<dbReference type="PANTHER" id="PTHR44147">
    <property type="entry name" value="DEHYDROGENASE/REDUCTASE SDR FAMILY MEMBER 1"/>
    <property type="match status" value="1"/>
</dbReference>
<dbReference type="EMBL" id="JAUMKJ010000010">
    <property type="protein sequence ID" value="MDO3677440.1"/>
    <property type="molecule type" value="Genomic_DNA"/>
</dbReference>
<evidence type="ECO:0000313" key="1">
    <source>
        <dbReference type="EMBL" id="MDO3677440.1"/>
    </source>
</evidence>
<proteinExistence type="predicted"/>